<evidence type="ECO:0000256" key="1">
    <source>
        <dbReference type="SAM" id="Phobius"/>
    </source>
</evidence>
<evidence type="ECO:0000313" key="3">
    <source>
        <dbReference type="Proteomes" id="UP000663064"/>
    </source>
</evidence>
<feature type="transmembrane region" description="Helical" evidence="1">
    <location>
        <begin position="125"/>
        <end position="143"/>
    </location>
</feature>
<name>A0A871BLH0_HALGI</name>
<keyword evidence="1" id="KW-0472">Membrane</keyword>
<dbReference type="InterPro" id="IPR045466">
    <property type="entry name" value="DUF6498"/>
</dbReference>
<dbReference type="EMBL" id="CP063206">
    <property type="protein sequence ID" value="QOS13646.1"/>
    <property type="molecule type" value="Genomic_DNA"/>
</dbReference>
<geneLocation type="plasmid" evidence="2 3">
    <name>pHGLR1</name>
</geneLocation>
<organism evidence="2 3">
    <name type="scientific">Haloferax gibbonsii</name>
    <dbReference type="NCBI Taxonomy" id="35746"/>
    <lineage>
        <taxon>Archaea</taxon>
        <taxon>Methanobacteriati</taxon>
        <taxon>Methanobacteriota</taxon>
        <taxon>Stenosarchaea group</taxon>
        <taxon>Halobacteria</taxon>
        <taxon>Halobacteriales</taxon>
        <taxon>Haloferacaceae</taxon>
        <taxon>Haloferax</taxon>
    </lineage>
</organism>
<proteinExistence type="predicted"/>
<reference evidence="2" key="1">
    <citation type="journal article" date="2021" name="Front. Microbiol.">
        <title>Cellular and Genomic Properties of Haloferax gibbonsii LR2-5, the Host of Euryarchaeal Virus HFTV1.</title>
        <authorList>
            <person name="Tittes C."/>
            <person name="Schwarzer S."/>
            <person name="Pfeiffer F."/>
            <person name="Dyall-Smith M."/>
            <person name="Rodriguez-Franco M."/>
            <person name="Oksanen H.M."/>
            <person name="Quax T.E.F."/>
        </authorList>
    </citation>
    <scope>NUCLEOTIDE SEQUENCE</scope>
    <source>
        <strain evidence="2">LR2-5</strain>
    </source>
</reference>
<sequence>MAVLMAVNAVPLVGVLALDWSLVALLAVYWVELGACLVGAAVKALFAEGKPTYNADGFSWLVFGALSEKRGRISLPVLPLSIQVANLPAILMTLAVGSVGWALFGAIGVGGVGETTGTAMTDAETLSVGLGVVAVVFGRAVDVGRYLLGGTYASVPPQQPLRSALTSMAGTGSALLIGGGFVIAGAPPPFVLAFVLAVKLLADIVGVYRDRLEAFDERTSVELGFAPDTPEWERIESSRDGSEIVRPKPAAVVVGGVVRGLRSPLALVLGGALTLFGLLSTATTDGVAVELLGGAVVVAGAFTALGVFDWSFRYLAMEYRVKDEDGDAGRVVGYDRLFGPQWRLASESRAELEHTRTATDRLFGTETLRLERDDRVYRLPHLPSGAVEIAPLRSNHHLTNGRSGASSATNSETNSFAGDSYISRGVPTCSTRPSFNTATRSHITIASSWSWVT</sequence>
<keyword evidence="1" id="KW-0812">Transmembrane</keyword>
<dbReference type="Pfam" id="PF20108">
    <property type="entry name" value="DUF6498"/>
    <property type="match status" value="1"/>
</dbReference>
<gene>
    <name evidence="2" type="ORF">HfgLR_22190</name>
</gene>
<feature type="transmembrane region" description="Helical" evidence="1">
    <location>
        <begin position="89"/>
        <end position="113"/>
    </location>
</feature>
<dbReference type="Proteomes" id="UP000663064">
    <property type="component" value="Plasmid pHGLR1"/>
</dbReference>
<evidence type="ECO:0000313" key="2">
    <source>
        <dbReference type="EMBL" id="QOS13646.1"/>
    </source>
</evidence>
<keyword evidence="1" id="KW-1133">Transmembrane helix</keyword>
<accession>A0A871BLH0</accession>
<dbReference type="AlphaFoldDB" id="A0A871BLH0"/>
<feature type="transmembrane region" description="Helical" evidence="1">
    <location>
        <begin position="265"/>
        <end position="282"/>
    </location>
</feature>
<keyword evidence="2" id="KW-0614">Plasmid</keyword>
<feature type="transmembrane region" description="Helical" evidence="1">
    <location>
        <begin position="288"/>
        <end position="312"/>
    </location>
</feature>
<protein>
    <submittedName>
        <fullName evidence="2">Uncharacterized protein</fullName>
    </submittedName>
</protein>